<protein>
    <submittedName>
        <fullName evidence="1">Uncharacterized protein</fullName>
    </submittedName>
</protein>
<proteinExistence type="predicted"/>
<dbReference type="AlphaFoldDB" id="A0AAV4PAB7"/>
<name>A0AAV4PAB7_CAEEX</name>
<evidence type="ECO:0000313" key="1">
    <source>
        <dbReference type="EMBL" id="GIX94292.1"/>
    </source>
</evidence>
<dbReference type="Proteomes" id="UP001054945">
    <property type="component" value="Unassembled WGS sequence"/>
</dbReference>
<accession>A0AAV4PAB7</accession>
<dbReference type="EMBL" id="BPLR01004355">
    <property type="protein sequence ID" value="GIX94292.1"/>
    <property type="molecule type" value="Genomic_DNA"/>
</dbReference>
<evidence type="ECO:0000313" key="2">
    <source>
        <dbReference type="Proteomes" id="UP001054945"/>
    </source>
</evidence>
<gene>
    <name evidence="1" type="ORF">CEXT_532891</name>
</gene>
<reference evidence="1 2" key="1">
    <citation type="submission" date="2021-06" db="EMBL/GenBank/DDBJ databases">
        <title>Caerostris extrusa draft genome.</title>
        <authorList>
            <person name="Kono N."/>
            <person name="Arakawa K."/>
        </authorList>
    </citation>
    <scope>NUCLEOTIDE SEQUENCE [LARGE SCALE GENOMIC DNA]</scope>
</reference>
<organism evidence="1 2">
    <name type="scientific">Caerostris extrusa</name>
    <name type="common">Bark spider</name>
    <name type="synonym">Caerostris bankana</name>
    <dbReference type="NCBI Taxonomy" id="172846"/>
    <lineage>
        <taxon>Eukaryota</taxon>
        <taxon>Metazoa</taxon>
        <taxon>Ecdysozoa</taxon>
        <taxon>Arthropoda</taxon>
        <taxon>Chelicerata</taxon>
        <taxon>Arachnida</taxon>
        <taxon>Araneae</taxon>
        <taxon>Araneomorphae</taxon>
        <taxon>Entelegynae</taxon>
        <taxon>Araneoidea</taxon>
        <taxon>Araneidae</taxon>
        <taxon>Caerostris</taxon>
    </lineage>
</organism>
<keyword evidence="2" id="KW-1185">Reference proteome</keyword>
<comment type="caution">
    <text evidence="1">The sequence shown here is derived from an EMBL/GenBank/DDBJ whole genome shotgun (WGS) entry which is preliminary data.</text>
</comment>
<sequence length="92" mass="10316">MLKRTVLFYSNGKWVLTNIDGEHCIPFNLQTPTATLGKVIFNEHLTKNLNKHNGYPDGLSRSPGQYLFSGLGYILTDSRKSDSKEEEVVASL</sequence>